<protein>
    <recommendedName>
        <fullName evidence="9">Glycosyltransferase RgtA/B/C/D-like domain-containing protein</fullName>
    </recommendedName>
</protein>
<dbReference type="InterPro" id="IPR038731">
    <property type="entry name" value="RgtA/B/C-like"/>
</dbReference>
<sequence length="599" mass="68369">MGEKQNRNLRGPGGNMRKYDRIAMVGVLSLGLFLRLWGIGFGLPRVQHADETALIYTAFSMAAEGGRPNVYVHGTVYPSIIAVFSGLYFLWGRLVGWFSDPSVFLVSFIKDPTVIVMFGRSLTVFFALASVWLVYRVGRQLFNARVGLLSSLFLAVSVLHVKESHYVKPDVLLGFVVLLLFLACLFVSQKRELKHSALAGILLGVAVAVKFSALIFFVNVLVVHLLSTNRKGGFSWVQLSRRLVVFLATFLSTFFVVSPYTFLDFRSFAKNVAWFGNTLALLEGKPHSPLWYYLFEYLWEGFGKAIWVLAFLGGVRFLKGKRREGIILLSFPVVFLLSVDFWSKAHVQRYILPIVPLFALLAGWGAEWFFVRLWWLHRRVGALLAVLLLLVLVWQPLMRSLKFDFMITRQQTGELSTAWIKDNVASGSRVAIDGRLRPYFFSGSGPYIFPSGEQLTRELGDLTFRPYYRALKEATRREPGYEILGTPNLGFAYDVTREAWDLSAFPKLSSVDYYLEQGVEYIVMSSWANPQPPHRYAWSDEFRKSLEEQYELIKRFEPSVEFADDPHIVRMDYAALDRVTLFQRPAVFGPTISVYRRKS</sequence>
<dbReference type="GO" id="GO:0016763">
    <property type="term" value="F:pentosyltransferase activity"/>
    <property type="evidence" value="ECO:0007669"/>
    <property type="project" value="TreeGrafter"/>
</dbReference>
<dbReference type="PANTHER" id="PTHR33908:SF11">
    <property type="entry name" value="MEMBRANE PROTEIN"/>
    <property type="match status" value="1"/>
</dbReference>
<keyword evidence="3" id="KW-0328">Glycosyltransferase</keyword>
<dbReference type="GO" id="GO:0005886">
    <property type="term" value="C:plasma membrane"/>
    <property type="evidence" value="ECO:0007669"/>
    <property type="project" value="UniProtKB-SubCell"/>
</dbReference>
<evidence type="ECO:0000256" key="8">
    <source>
        <dbReference type="SAM" id="Phobius"/>
    </source>
</evidence>
<organism evidence="10 11">
    <name type="scientific">Candidatus Chisholmbacteria bacterium RIFCSPHIGHO2_01_FULL_52_32</name>
    <dbReference type="NCBI Taxonomy" id="1797591"/>
    <lineage>
        <taxon>Bacteria</taxon>
        <taxon>Candidatus Chisholmiibacteriota</taxon>
    </lineage>
</organism>
<dbReference type="InterPro" id="IPR050297">
    <property type="entry name" value="LipidA_mod_glycosyltrf_83"/>
</dbReference>
<evidence type="ECO:0000313" key="10">
    <source>
        <dbReference type="EMBL" id="OGY17682.1"/>
    </source>
</evidence>
<comment type="caution">
    <text evidence="10">The sequence shown here is derived from an EMBL/GenBank/DDBJ whole genome shotgun (WGS) entry which is preliminary data.</text>
</comment>
<feature type="transmembrane region" description="Helical" evidence="8">
    <location>
        <begin position="112"/>
        <end position="135"/>
    </location>
</feature>
<reference evidence="10 11" key="1">
    <citation type="journal article" date="2016" name="Nat. Commun.">
        <title>Thousands of microbial genomes shed light on interconnected biogeochemical processes in an aquifer system.</title>
        <authorList>
            <person name="Anantharaman K."/>
            <person name="Brown C.T."/>
            <person name="Hug L.A."/>
            <person name="Sharon I."/>
            <person name="Castelle C.J."/>
            <person name="Probst A.J."/>
            <person name="Thomas B.C."/>
            <person name="Singh A."/>
            <person name="Wilkins M.J."/>
            <person name="Karaoz U."/>
            <person name="Brodie E.L."/>
            <person name="Williams K.H."/>
            <person name="Hubbard S.S."/>
            <person name="Banfield J.F."/>
        </authorList>
    </citation>
    <scope>NUCLEOTIDE SEQUENCE [LARGE SCALE GENOMIC DNA]</scope>
</reference>
<keyword evidence="5 8" id="KW-0812">Transmembrane</keyword>
<proteinExistence type="predicted"/>
<evidence type="ECO:0000259" key="9">
    <source>
        <dbReference type="Pfam" id="PF13231"/>
    </source>
</evidence>
<dbReference type="EMBL" id="MHCJ01000007">
    <property type="protein sequence ID" value="OGY17682.1"/>
    <property type="molecule type" value="Genomic_DNA"/>
</dbReference>
<feature type="domain" description="Glycosyltransferase RgtA/B/C/D-like" evidence="9">
    <location>
        <begin position="123"/>
        <end position="248"/>
    </location>
</feature>
<feature type="transmembrane region" description="Helical" evidence="8">
    <location>
        <begin position="350"/>
        <end position="371"/>
    </location>
</feature>
<dbReference type="AlphaFoldDB" id="A0A1G1VQK9"/>
<evidence type="ECO:0000256" key="6">
    <source>
        <dbReference type="ARBA" id="ARBA00022989"/>
    </source>
</evidence>
<feature type="transmembrane region" description="Helical" evidence="8">
    <location>
        <begin position="325"/>
        <end position="344"/>
    </location>
</feature>
<feature type="transmembrane region" description="Helical" evidence="8">
    <location>
        <begin position="243"/>
        <end position="262"/>
    </location>
</feature>
<evidence type="ECO:0000256" key="2">
    <source>
        <dbReference type="ARBA" id="ARBA00022475"/>
    </source>
</evidence>
<feature type="transmembrane region" description="Helical" evidence="8">
    <location>
        <begin position="201"/>
        <end position="222"/>
    </location>
</feature>
<dbReference type="Proteomes" id="UP000179233">
    <property type="component" value="Unassembled WGS sequence"/>
</dbReference>
<evidence type="ECO:0000313" key="11">
    <source>
        <dbReference type="Proteomes" id="UP000179233"/>
    </source>
</evidence>
<name>A0A1G1VQK9_9BACT</name>
<gene>
    <name evidence="10" type="ORF">A2786_05750</name>
</gene>
<dbReference type="PANTHER" id="PTHR33908">
    <property type="entry name" value="MANNOSYLTRANSFERASE YKCB-RELATED"/>
    <property type="match status" value="1"/>
</dbReference>
<keyword evidence="2" id="KW-1003">Cell membrane</keyword>
<dbReference type="GO" id="GO:0009103">
    <property type="term" value="P:lipopolysaccharide biosynthetic process"/>
    <property type="evidence" value="ECO:0007669"/>
    <property type="project" value="UniProtKB-ARBA"/>
</dbReference>
<keyword evidence="4" id="KW-0808">Transferase</keyword>
<evidence type="ECO:0000256" key="1">
    <source>
        <dbReference type="ARBA" id="ARBA00004651"/>
    </source>
</evidence>
<feature type="transmembrane region" description="Helical" evidence="8">
    <location>
        <begin position="21"/>
        <end position="43"/>
    </location>
</feature>
<accession>A0A1G1VQK9</accession>
<feature type="transmembrane region" description="Helical" evidence="8">
    <location>
        <begin position="171"/>
        <end position="189"/>
    </location>
</feature>
<dbReference type="Pfam" id="PF13231">
    <property type="entry name" value="PMT_2"/>
    <property type="match status" value="1"/>
</dbReference>
<keyword evidence="6 8" id="KW-1133">Transmembrane helix</keyword>
<evidence type="ECO:0000256" key="4">
    <source>
        <dbReference type="ARBA" id="ARBA00022679"/>
    </source>
</evidence>
<feature type="transmembrane region" description="Helical" evidence="8">
    <location>
        <begin position="141"/>
        <end position="159"/>
    </location>
</feature>
<keyword evidence="7 8" id="KW-0472">Membrane</keyword>
<feature type="transmembrane region" description="Helical" evidence="8">
    <location>
        <begin position="70"/>
        <end position="91"/>
    </location>
</feature>
<evidence type="ECO:0000256" key="7">
    <source>
        <dbReference type="ARBA" id="ARBA00023136"/>
    </source>
</evidence>
<comment type="subcellular location">
    <subcellularLocation>
        <location evidence="1">Cell membrane</location>
        <topology evidence="1">Multi-pass membrane protein</topology>
    </subcellularLocation>
</comment>
<feature type="transmembrane region" description="Helical" evidence="8">
    <location>
        <begin position="380"/>
        <end position="397"/>
    </location>
</feature>
<evidence type="ECO:0000256" key="5">
    <source>
        <dbReference type="ARBA" id="ARBA00022692"/>
    </source>
</evidence>
<evidence type="ECO:0000256" key="3">
    <source>
        <dbReference type="ARBA" id="ARBA00022676"/>
    </source>
</evidence>